<dbReference type="HOGENOM" id="CLU_093797_0_0_5"/>
<keyword evidence="3" id="KW-1185">Reference proteome</keyword>
<accession>G7ZE40</accession>
<sequence>MKGQFTTTLSALALSAVAVSAVAVGAGVLGKRRQRPAGRAYPPAPAPPAEALDRAMRDVVAYGLLPVGAIAGLADWLVHRKMDIQHTAGAKESVMHIVMSGQAAMPGLALLLLETNPHSLALMAAGLLSHEATMMADLRYAIARRPVPPVEQKMHGIQNMVPAVPLAMAAASYLARRREGIEPEPALCFRRDIPPAHLAVIAATMLLDGAAYAVELAEGLRENGGRLVPDRREKQPVWQAAALEL</sequence>
<reference evidence="3" key="1">
    <citation type="journal article" date="2011" name="PLoS Genet.">
        <title>Azospirillum genomes reveal transition of bacteria from aquatic to terrestrial environments.</title>
        <authorList>
            <person name="Wisniewski-Dye F."/>
            <person name="Borziak K."/>
            <person name="Khalsa-Moyers G."/>
            <person name="Alexandre G."/>
            <person name="Sukharnikov L.O."/>
            <person name="Wuichet K."/>
            <person name="Hurst G.B."/>
            <person name="McDonald W.H."/>
            <person name="Robertson J.S."/>
            <person name="Barbe V."/>
            <person name="Calteau A."/>
            <person name="Rouy Z."/>
            <person name="Mangenot S."/>
            <person name="Prigent-Combaret C."/>
            <person name="Normand P."/>
            <person name="Boyer M."/>
            <person name="Siguier P."/>
            <person name="Dessaux Y."/>
            <person name="Elmerich C."/>
            <person name="Condemine G."/>
            <person name="Krishnen G."/>
            <person name="Kennedy I."/>
            <person name="Paterson A.H."/>
            <person name="Gonzalez V."/>
            <person name="Mavingui P."/>
            <person name="Zhulin I.B."/>
        </authorList>
    </citation>
    <scope>NUCLEOTIDE SEQUENCE [LARGE SCALE GENOMIC DNA]</scope>
    <source>
        <strain evidence="3">4B</strain>
    </source>
</reference>
<name>G7ZE40_AZOL4</name>
<keyword evidence="2" id="KW-0614">Plasmid</keyword>
<keyword evidence="1" id="KW-1133">Transmembrane helix</keyword>
<keyword evidence="1" id="KW-0472">Membrane</keyword>
<evidence type="ECO:0000256" key="1">
    <source>
        <dbReference type="SAM" id="Phobius"/>
    </source>
</evidence>
<geneLocation type="plasmid" evidence="2 3">
    <name>AZO_p3</name>
</geneLocation>
<evidence type="ECO:0000313" key="3">
    <source>
        <dbReference type="Proteomes" id="UP000005667"/>
    </source>
</evidence>
<dbReference type="Proteomes" id="UP000005667">
    <property type="component" value="Plasmid AZO_p3"/>
</dbReference>
<dbReference type="KEGG" id="ali:AZOLI_p30010"/>
<dbReference type="OrthoDB" id="6028296at2"/>
<keyword evidence="1" id="KW-0812">Transmembrane</keyword>
<dbReference type="AlphaFoldDB" id="G7ZE40"/>
<dbReference type="RefSeq" id="WP_014249315.1">
    <property type="nucleotide sequence ID" value="NC_016623.1"/>
</dbReference>
<proteinExistence type="predicted"/>
<gene>
    <name evidence="2" type="ordered locus">AZOLI_p30010</name>
</gene>
<feature type="transmembrane region" description="Helical" evidence="1">
    <location>
        <begin position="59"/>
        <end position="78"/>
    </location>
</feature>
<dbReference type="EMBL" id="FQ311871">
    <property type="protein sequence ID" value="CBS89865.1"/>
    <property type="molecule type" value="Genomic_DNA"/>
</dbReference>
<evidence type="ECO:0000313" key="2">
    <source>
        <dbReference type="EMBL" id="CBS89865.1"/>
    </source>
</evidence>
<protein>
    <submittedName>
        <fullName evidence="2">Uncharacterized protein</fullName>
    </submittedName>
</protein>
<organism evidence="2 3">
    <name type="scientific">Azospirillum lipoferum (strain 4B)</name>
    <dbReference type="NCBI Taxonomy" id="862719"/>
    <lineage>
        <taxon>Bacteria</taxon>
        <taxon>Pseudomonadati</taxon>
        <taxon>Pseudomonadota</taxon>
        <taxon>Alphaproteobacteria</taxon>
        <taxon>Rhodospirillales</taxon>
        <taxon>Azospirillaceae</taxon>
        <taxon>Azospirillum</taxon>
    </lineage>
</organism>